<dbReference type="InterPro" id="IPR036291">
    <property type="entry name" value="NAD(P)-bd_dom_sf"/>
</dbReference>
<sequence>MALCDVNPARLKEASRRFGISRTCRSAEELCARPDLDAVSIHTGDPFHVEPFIAAVRRGKHVLVEKPLANSPEQVEAMVAAARAADPNLKLAVGYILRFNPVFEAVHALCRAGRLGQVYYMEGDYIHNLLYQAKQTDAFTGVNWYLEHERPIVGGGSHPLDLLRWFSGAQVVEVSGYSNHVAFPAMRQDDCQVALFRFDNGAIAKVAALYAPRLEMAPYYNLRVYGTQGTVERDQVALARDEEDMHPALQPVEADRIAGHPYDREIEDWLDAIREGRSPRCDLFDGANSTVATLIATEAMSSEKPLPVPVYRR</sequence>
<dbReference type="InterPro" id="IPR050463">
    <property type="entry name" value="Gfo/Idh/MocA_oxidrdct_glycsds"/>
</dbReference>
<name>A0A1F6C3G3_HANXR</name>
<evidence type="ECO:0000256" key="1">
    <source>
        <dbReference type="ARBA" id="ARBA00023002"/>
    </source>
</evidence>
<keyword evidence="1" id="KW-0560">Oxidoreductase</keyword>
<dbReference type="Pfam" id="PF01408">
    <property type="entry name" value="GFO_IDH_MocA"/>
    <property type="match status" value="1"/>
</dbReference>
<dbReference type="Gene3D" id="3.40.50.720">
    <property type="entry name" value="NAD(P)-binding Rossmann-like Domain"/>
    <property type="match status" value="1"/>
</dbReference>
<comment type="caution">
    <text evidence="4">The sequence shown here is derived from an EMBL/GenBank/DDBJ whole genome shotgun (WGS) entry which is preliminary data.</text>
</comment>
<dbReference type="PANTHER" id="PTHR43818">
    <property type="entry name" value="BCDNA.GH03377"/>
    <property type="match status" value="1"/>
</dbReference>
<proteinExistence type="predicted"/>
<dbReference type="Gene3D" id="3.30.360.10">
    <property type="entry name" value="Dihydrodipicolinate Reductase, domain 2"/>
    <property type="match status" value="1"/>
</dbReference>
<dbReference type="InterPro" id="IPR000683">
    <property type="entry name" value="Gfo/Idh/MocA-like_OxRdtase_N"/>
</dbReference>
<dbReference type="GO" id="GO:0016491">
    <property type="term" value="F:oxidoreductase activity"/>
    <property type="evidence" value="ECO:0007669"/>
    <property type="project" value="UniProtKB-KW"/>
</dbReference>
<dbReference type="EMBL" id="MFKF01000426">
    <property type="protein sequence ID" value="OGG43756.1"/>
    <property type="molecule type" value="Genomic_DNA"/>
</dbReference>
<evidence type="ECO:0000313" key="4">
    <source>
        <dbReference type="EMBL" id="OGG43756.1"/>
    </source>
</evidence>
<evidence type="ECO:0000259" key="2">
    <source>
        <dbReference type="Pfam" id="PF01408"/>
    </source>
</evidence>
<dbReference type="SUPFAM" id="SSF51735">
    <property type="entry name" value="NAD(P)-binding Rossmann-fold domains"/>
    <property type="match status" value="1"/>
</dbReference>
<evidence type="ECO:0008006" key="6">
    <source>
        <dbReference type="Google" id="ProtNLM"/>
    </source>
</evidence>
<evidence type="ECO:0000259" key="3">
    <source>
        <dbReference type="Pfam" id="PF02894"/>
    </source>
</evidence>
<dbReference type="Proteomes" id="UP000178606">
    <property type="component" value="Unassembled WGS sequence"/>
</dbReference>
<dbReference type="InterPro" id="IPR004104">
    <property type="entry name" value="Gfo/Idh/MocA-like_OxRdtase_C"/>
</dbReference>
<reference evidence="4 5" key="1">
    <citation type="journal article" date="2016" name="Nat. Commun.">
        <title>Thousands of microbial genomes shed light on interconnected biogeochemical processes in an aquifer system.</title>
        <authorList>
            <person name="Anantharaman K."/>
            <person name="Brown C.T."/>
            <person name="Hug L.A."/>
            <person name="Sharon I."/>
            <person name="Castelle C.J."/>
            <person name="Probst A.J."/>
            <person name="Thomas B.C."/>
            <person name="Singh A."/>
            <person name="Wilkins M.J."/>
            <person name="Karaoz U."/>
            <person name="Brodie E.L."/>
            <person name="Williams K.H."/>
            <person name="Hubbard S.S."/>
            <person name="Banfield J.F."/>
        </authorList>
    </citation>
    <scope>NUCLEOTIDE SEQUENCE [LARGE SCALE GENOMIC DNA]</scope>
    <source>
        <strain evidence="5">RIFCSPLOWO2_12_FULL_64_10</strain>
    </source>
</reference>
<dbReference type="Pfam" id="PF02894">
    <property type="entry name" value="GFO_IDH_MocA_C"/>
    <property type="match status" value="1"/>
</dbReference>
<dbReference type="AlphaFoldDB" id="A0A1F6C3G3"/>
<feature type="domain" description="Gfo/Idh/MocA-like oxidoreductase N-terminal" evidence="2">
    <location>
        <begin position="2"/>
        <end position="86"/>
    </location>
</feature>
<gene>
    <name evidence="4" type="ORF">A3F84_13325</name>
</gene>
<dbReference type="PANTHER" id="PTHR43818:SF11">
    <property type="entry name" value="BCDNA.GH03377"/>
    <property type="match status" value="1"/>
</dbReference>
<accession>A0A1F6C3G3</accession>
<dbReference type="GO" id="GO:0000166">
    <property type="term" value="F:nucleotide binding"/>
    <property type="evidence" value="ECO:0007669"/>
    <property type="project" value="InterPro"/>
</dbReference>
<feature type="domain" description="Gfo/Idh/MocA-like oxidoreductase C-terminal" evidence="3">
    <location>
        <begin position="111"/>
        <end position="307"/>
    </location>
</feature>
<protein>
    <recommendedName>
        <fullName evidence="6">Oxidoreductase</fullName>
    </recommendedName>
</protein>
<dbReference type="SUPFAM" id="SSF55347">
    <property type="entry name" value="Glyceraldehyde-3-phosphate dehydrogenase-like, C-terminal domain"/>
    <property type="match status" value="1"/>
</dbReference>
<evidence type="ECO:0000313" key="5">
    <source>
        <dbReference type="Proteomes" id="UP000178606"/>
    </source>
</evidence>
<organism evidence="4 5">
    <name type="scientific">Handelsmanbacteria sp. (strain RIFCSPLOWO2_12_FULL_64_10)</name>
    <dbReference type="NCBI Taxonomy" id="1817868"/>
    <lineage>
        <taxon>Bacteria</taxon>
        <taxon>Candidatus Handelsmaniibacteriota</taxon>
    </lineage>
</organism>